<organism evidence="1">
    <name type="scientific">Solanum chacoense</name>
    <name type="common">Chaco potato</name>
    <dbReference type="NCBI Taxonomy" id="4108"/>
    <lineage>
        <taxon>Eukaryota</taxon>
        <taxon>Viridiplantae</taxon>
        <taxon>Streptophyta</taxon>
        <taxon>Embryophyta</taxon>
        <taxon>Tracheophyta</taxon>
        <taxon>Spermatophyta</taxon>
        <taxon>Magnoliopsida</taxon>
        <taxon>eudicotyledons</taxon>
        <taxon>Gunneridae</taxon>
        <taxon>Pentapetalae</taxon>
        <taxon>asterids</taxon>
        <taxon>lamiids</taxon>
        <taxon>Solanales</taxon>
        <taxon>Solanaceae</taxon>
        <taxon>Solanoideae</taxon>
        <taxon>Solaneae</taxon>
        <taxon>Solanum</taxon>
    </lineage>
</organism>
<dbReference type="AlphaFoldDB" id="A0A0V0H8R4"/>
<sequence>QISQKSTCILRGLCQFNTGHKLIITLIIGTHSTISYISDRDPIHGFIKYDNITATMPRWIYDCWEG</sequence>
<name>A0A0V0H8R4_SOLCH</name>
<feature type="non-terminal residue" evidence="1">
    <location>
        <position position="1"/>
    </location>
</feature>
<protein>
    <submittedName>
        <fullName evidence="1">Putative ovule protein</fullName>
    </submittedName>
</protein>
<evidence type="ECO:0000313" key="1">
    <source>
        <dbReference type="EMBL" id="JAP16579.1"/>
    </source>
</evidence>
<dbReference type="EMBL" id="GEDG01023646">
    <property type="protein sequence ID" value="JAP16579.1"/>
    <property type="molecule type" value="Transcribed_RNA"/>
</dbReference>
<proteinExistence type="predicted"/>
<accession>A0A0V0H8R4</accession>
<reference evidence="1" key="1">
    <citation type="submission" date="2015-12" db="EMBL/GenBank/DDBJ databases">
        <title>Gene expression during late stages of embryo sac development: a critical building block for successful pollen-pistil interactions.</title>
        <authorList>
            <person name="Liu Y."/>
            <person name="Joly V."/>
            <person name="Sabar M."/>
            <person name="Matton D.P."/>
        </authorList>
    </citation>
    <scope>NUCLEOTIDE SEQUENCE</scope>
</reference>